<feature type="transmembrane region" description="Helical" evidence="8">
    <location>
        <begin position="400"/>
        <end position="423"/>
    </location>
</feature>
<dbReference type="RefSeq" id="WP_015391534.1">
    <property type="nucleotide sequence ID" value="NC_020291.1"/>
</dbReference>
<gene>
    <name evidence="10" type="ORF">Cspa_c14420</name>
</gene>
<name>M1MUJ7_9CLOT</name>
<sequence>MENINNKEVDFWPVISSLFLGAFLTTLGTSTINLALIDLMKYFNTSLDSAKWALTGFMLATGTIAPITSYLGEKFSYKRLYLISLIGFTLSSILCAFSWNIESLIGFRILQGAFNGLAAPATMTIIYQVIPRKKHATAISLWSLASMLAPAVGPTLSGFLIQTFSWKAIFLMNVPLGLIAIVIVLKFTPYYKLNPPAGFDFPGFSTSIIASVLLLTAFSEGASWGWLSYKIILLLIGGAIILSIFLRQESTTKIPALNLKIFKFKGYTMSIIVRAVVIMSLYAGTLLTPLYLQNVQHMTPLNAGLVMLIPSLMMALCMVIAGKLYNLMDPRFLVVSGIIAMAIGSLKMSHLSLDTSTLYIILWMTLRNVGIALSTMPVTNIGMSCIDRELSGNAASVNNWVGQSIGSLAIGVFTSLLTLMTSVHTNELANTDISKVLLPNQAYLMGINDVYFISFIIILVALPLSMLLKEQNSRK</sequence>
<dbReference type="GO" id="GO:0005886">
    <property type="term" value="C:plasma membrane"/>
    <property type="evidence" value="ECO:0007669"/>
    <property type="project" value="UniProtKB-SubCell"/>
</dbReference>
<dbReference type="InterPro" id="IPR036259">
    <property type="entry name" value="MFS_trans_sf"/>
</dbReference>
<proteinExistence type="inferred from homology"/>
<evidence type="ECO:0000256" key="5">
    <source>
        <dbReference type="ARBA" id="ARBA00022692"/>
    </source>
</evidence>
<dbReference type="KEGG" id="csr:Cspa_c14420"/>
<dbReference type="InterPro" id="IPR004638">
    <property type="entry name" value="EmrB-like"/>
</dbReference>
<feature type="transmembrane region" description="Helical" evidence="8">
    <location>
        <begin position="139"/>
        <end position="162"/>
    </location>
</feature>
<keyword evidence="5 8" id="KW-0812">Transmembrane</keyword>
<dbReference type="Pfam" id="PF07690">
    <property type="entry name" value="MFS_1"/>
    <property type="match status" value="1"/>
</dbReference>
<feature type="transmembrane region" description="Helical" evidence="8">
    <location>
        <begin position="332"/>
        <end position="351"/>
    </location>
</feature>
<dbReference type="PROSITE" id="PS50850">
    <property type="entry name" value="MFS"/>
    <property type="match status" value="1"/>
</dbReference>
<dbReference type="Gene3D" id="1.20.1720.10">
    <property type="entry name" value="Multidrug resistance protein D"/>
    <property type="match status" value="1"/>
</dbReference>
<feature type="transmembrane region" description="Helical" evidence="8">
    <location>
        <begin position="105"/>
        <end position="127"/>
    </location>
</feature>
<dbReference type="InterPro" id="IPR020846">
    <property type="entry name" value="MFS_dom"/>
</dbReference>
<dbReference type="OrthoDB" id="102502at2"/>
<evidence type="ECO:0000256" key="2">
    <source>
        <dbReference type="ARBA" id="ARBA00008537"/>
    </source>
</evidence>
<evidence type="ECO:0000256" key="3">
    <source>
        <dbReference type="ARBA" id="ARBA00022448"/>
    </source>
</evidence>
<dbReference type="Proteomes" id="UP000011728">
    <property type="component" value="Chromosome"/>
</dbReference>
<evidence type="ECO:0000256" key="7">
    <source>
        <dbReference type="ARBA" id="ARBA00023136"/>
    </source>
</evidence>
<feature type="transmembrane region" description="Helical" evidence="8">
    <location>
        <begin position="267"/>
        <end position="292"/>
    </location>
</feature>
<dbReference type="SUPFAM" id="SSF103473">
    <property type="entry name" value="MFS general substrate transporter"/>
    <property type="match status" value="2"/>
</dbReference>
<comment type="similarity">
    <text evidence="2">Belongs to the major facilitator superfamily. EmrB family.</text>
</comment>
<dbReference type="eggNOG" id="COG2814">
    <property type="taxonomic scope" value="Bacteria"/>
</dbReference>
<evidence type="ECO:0000259" key="9">
    <source>
        <dbReference type="PROSITE" id="PS50850"/>
    </source>
</evidence>
<evidence type="ECO:0000256" key="6">
    <source>
        <dbReference type="ARBA" id="ARBA00022989"/>
    </source>
</evidence>
<keyword evidence="11" id="KW-1185">Reference proteome</keyword>
<dbReference type="InterPro" id="IPR011701">
    <property type="entry name" value="MFS"/>
</dbReference>
<keyword evidence="4" id="KW-1003">Cell membrane</keyword>
<feature type="transmembrane region" description="Helical" evidence="8">
    <location>
        <begin position="357"/>
        <end position="379"/>
    </location>
</feature>
<evidence type="ECO:0000313" key="11">
    <source>
        <dbReference type="Proteomes" id="UP000011728"/>
    </source>
</evidence>
<feature type="transmembrane region" description="Helical" evidence="8">
    <location>
        <begin position="12"/>
        <end position="37"/>
    </location>
</feature>
<feature type="transmembrane region" description="Helical" evidence="8">
    <location>
        <begin position="224"/>
        <end position="246"/>
    </location>
</feature>
<dbReference type="PANTHER" id="PTHR42718:SF9">
    <property type="entry name" value="MAJOR FACILITATOR SUPERFAMILY MULTIDRUG TRANSPORTER MFSC"/>
    <property type="match status" value="1"/>
</dbReference>
<evidence type="ECO:0000313" key="10">
    <source>
        <dbReference type="EMBL" id="AGF55212.1"/>
    </source>
</evidence>
<dbReference type="HOGENOM" id="CLU_000960_28_0_9"/>
<dbReference type="PANTHER" id="PTHR42718">
    <property type="entry name" value="MAJOR FACILITATOR SUPERFAMILY MULTIDRUG TRANSPORTER MFSC"/>
    <property type="match status" value="1"/>
</dbReference>
<dbReference type="Gene3D" id="1.20.1250.20">
    <property type="entry name" value="MFS general substrate transporter like domains"/>
    <property type="match status" value="1"/>
</dbReference>
<reference evidence="10 11" key="1">
    <citation type="submission" date="2013-02" db="EMBL/GenBank/DDBJ databases">
        <title>Genome sequence of Clostridium saccharoperbutylacetonicum N1-4(HMT).</title>
        <authorList>
            <person name="Poehlein A."/>
            <person name="Daniel R."/>
        </authorList>
    </citation>
    <scope>NUCLEOTIDE SEQUENCE [LARGE SCALE GENOMIC DNA]</scope>
    <source>
        <strain evidence="11">N1-4(HMT)</strain>
    </source>
</reference>
<comment type="subcellular location">
    <subcellularLocation>
        <location evidence="1">Cell membrane</location>
        <topology evidence="1">Multi-pass membrane protein</topology>
    </subcellularLocation>
</comment>
<dbReference type="STRING" id="36745.CLSAP_14080"/>
<feature type="transmembrane region" description="Helical" evidence="8">
    <location>
        <begin position="80"/>
        <end position="99"/>
    </location>
</feature>
<feature type="transmembrane region" description="Helical" evidence="8">
    <location>
        <begin position="304"/>
        <end position="325"/>
    </location>
</feature>
<keyword evidence="7 8" id="KW-0472">Membrane</keyword>
<accession>M1MUJ7</accession>
<evidence type="ECO:0000256" key="8">
    <source>
        <dbReference type="SAM" id="Phobius"/>
    </source>
</evidence>
<protein>
    <submittedName>
        <fullName evidence="10">Drug resistance transporter, EmrB/QacA subfamily</fullName>
    </submittedName>
</protein>
<dbReference type="AlphaFoldDB" id="M1MUJ7"/>
<dbReference type="EMBL" id="CP004121">
    <property type="protein sequence ID" value="AGF55212.1"/>
    <property type="molecule type" value="Genomic_DNA"/>
</dbReference>
<dbReference type="NCBIfam" id="TIGR00711">
    <property type="entry name" value="efflux_EmrB"/>
    <property type="match status" value="1"/>
</dbReference>
<feature type="transmembrane region" description="Helical" evidence="8">
    <location>
        <begin position="443"/>
        <end position="468"/>
    </location>
</feature>
<feature type="transmembrane region" description="Helical" evidence="8">
    <location>
        <begin position="199"/>
        <end position="218"/>
    </location>
</feature>
<organism evidence="10 11">
    <name type="scientific">Clostridium saccharoperbutylacetonicum N1-4(HMT)</name>
    <dbReference type="NCBI Taxonomy" id="931276"/>
    <lineage>
        <taxon>Bacteria</taxon>
        <taxon>Bacillati</taxon>
        <taxon>Bacillota</taxon>
        <taxon>Clostridia</taxon>
        <taxon>Eubacteriales</taxon>
        <taxon>Clostridiaceae</taxon>
        <taxon>Clostridium</taxon>
    </lineage>
</organism>
<keyword evidence="6 8" id="KW-1133">Transmembrane helix</keyword>
<dbReference type="PATRIC" id="fig|931276.5.peg.1400"/>
<dbReference type="CDD" id="cd17503">
    <property type="entry name" value="MFS_LmrB_MDR_like"/>
    <property type="match status" value="1"/>
</dbReference>
<keyword evidence="3" id="KW-0813">Transport</keyword>
<feature type="transmembrane region" description="Helical" evidence="8">
    <location>
        <begin position="168"/>
        <end position="187"/>
    </location>
</feature>
<feature type="domain" description="Major facilitator superfamily (MFS) profile" evidence="9">
    <location>
        <begin position="14"/>
        <end position="473"/>
    </location>
</feature>
<evidence type="ECO:0000256" key="1">
    <source>
        <dbReference type="ARBA" id="ARBA00004651"/>
    </source>
</evidence>
<dbReference type="GO" id="GO:0022857">
    <property type="term" value="F:transmembrane transporter activity"/>
    <property type="evidence" value="ECO:0007669"/>
    <property type="project" value="InterPro"/>
</dbReference>
<feature type="transmembrane region" description="Helical" evidence="8">
    <location>
        <begin position="49"/>
        <end position="68"/>
    </location>
</feature>
<evidence type="ECO:0000256" key="4">
    <source>
        <dbReference type="ARBA" id="ARBA00022475"/>
    </source>
</evidence>